<dbReference type="EMBL" id="KK784975">
    <property type="protein sequence ID" value="KDO56200.1"/>
    <property type="molecule type" value="Genomic_DNA"/>
</dbReference>
<dbReference type="EMBL" id="KK784975">
    <property type="protein sequence ID" value="KDO56202.1"/>
    <property type="molecule type" value="Genomic_DNA"/>
</dbReference>
<dbReference type="EMBL" id="KK784975">
    <property type="protein sequence ID" value="KDO56203.1"/>
    <property type="molecule type" value="Genomic_DNA"/>
</dbReference>
<evidence type="ECO:0000313" key="1">
    <source>
        <dbReference type="EMBL" id="KDO56200.1"/>
    </source>
</evidence>
<accession>A0A067EQT5</accession>
<reference evidence="1 2" key="1">
    <citation type="submission" date="2014-04" db="EMBL/GenBank/DDBJ databases">
        <authorList>
            <consortium name="International Citrus Genome Consortium"/>
            <person name="Gmitter F."/>
            <person name="Chen C."/>
            <person name="Farmerie W."/>
            <person name="Harkins T."/>
            <person name="Desany B."/>
            <person name="Mohiuddin M."/>
            <person name="Kodira C."/>
            <person name="Borodovsky M."/>
            <person name="Lomsadze A."/>
            <person name="Burns P."/>
            <person name="Jenkins J."/>
            <person name="Prochnik S."/>
            <person name="Shu S."/>
            <person name="Chapman J."/>
            <person name="Pitluck S."/>
            <person name="Schmutz J."/>
            <person name="Rokhsar D."/>
        </authorList>
    </citation>
    <scope>NUCLEOTIDE SEQUENCE</scope>
</reference>
<dbReference type="EMBL" id="KK784975">
    <property type="protein sequence ID" value="KDO56204.1"/>
    <property type="molecule type" value="Genomic_DNA"/>
</dbReference>
<gene>
    <name evidence="1" type="ORF">CISIN_1g0194181mg</name>
</gene>
<keyword evidence="2" id="KW-1185">Reference proteome</keyword>
<sequence length="12" mass="1287">SGSFARTWGVGY</sequence>
<evidence type="ECO:0000313" key="2">
    <source>
        <dbReference type="Proteomes" id="UP000027120"/>
    </source>
</evidence>
<protein>
    <submittedName>
        <fullName evidence="1">Uncharacterized protein</fullName>
    </submittedName>
</protein>
<feature type="non-terminal residue" evidence="1">
    <location>
        <position position="1"/>
    </location>
</feature>
<name>A0A067EQT5_CITSI</name>
<proteinExistence type="predicted"/>
<dbReference type="Proteomes" id="UP000027120">
    <property type="component" value="Unassembled WGS sequence"/>
</dbReference>
<dbReference type="EMBL" id="KK784975">
    <property type="protein sequence ID" value="KDO56201.1"/>
    <property type="molecule type" value="Genomic_DNA"/>
</dbReference>
<organism evidence="1 2">
    <name type="scientific">Citrus sinensis</name>
    <name type="common">Sweet orange</name>
    <name type="synonym">Citrus aurantium var. sinensis</name>
    <dbReference type="NCBI Taxonomy" id="2711"/>
    <lineage>
        <taxon>Eukaryota</taxon>
        <taxon>Viridiplantae</taxon>
        <taxon>Streptophyta</taxon>
        <taxon>Embryophyta</taxon>
        <taxon>Tracheophyta</taxon>
        <taxon>Spermatophyta</taxon>
        <taxon>Magnoliopsida</taxon>
        <taxon>eudicotyledons</taxon>
        <taxon>Gunneridae</taxon>
        <taxon>Pentapetalae</taxon>
        <taxon>rosids</taxon>
        <taxon>malvids</taxon>
        <taxon>Sapindales</taxon>
        <taxon>Rutaceae</taxon>
        <taxon>Aurantioideae</taxon>
        <taxon>Citrus</taxon>
    </lineage>
</organism>